<accession>A0ABV0XX15</accession>
<reference evidence="1 2" key="1">
    <citation type="submission" date="2021-06" db="EMBL/GenBank/DDBJ databases">
        <authorList>
            <person name="Palmer J.M."/>
        </authorList>
    </citation>
    <scope>NUCLEOTIDE SEQUENCE [LARGE SCALE GENOMIC DNA]</scope>
    <source>
        <strain evidence="1 2">AS_MEX2019</strain>
        <tissue evidence="1">Muscle</tissue>
    </source>
</reference>
<evidence type="ECO:0000313" key="1">
    <source>
        <dbReference type="EMBL" id="MEQ2286027.1"/>
    </source>
</evidence>
<sequence>MDMPIPVHFPLASVEEVERFKDWDKDSVHSLKQSLISTWSVSAQLRTCCVSMDPPPAVSVVLCAAINATV</sequence>
<dbReference type="EMBL" id="JAHRIP010016135">
    <property type="protein sequence ID" value="MEQ2286027.1"/>
    <property type="molecule type" value="Genomic_DNA"/>
</dbReference>
<keyword evidence="2" id="KW-1185">Reference proteome</keyword>
<comment type="caution">
    <text evidence="1">The sequence shown here is derived from an EMBL/GenBank/DDBJ whole genome shotgun (WGS) entry which is preliminary data.</text>
</comment>
<organism evidence="1 2">
    <name type="scientific">Ameca splendens</name>
    <dbReference type="NCBI Taxonomy" id="208324"/>
    <lineage>
        <taxon>Eukaryota</taxon>
        <taxon>Metazoa</taxon>
        <taxon>Chordata</taxon>
        <taxon>Craniata</taxon>
        <taxon>Vertebrata</taxon>
        <taxon>Euteleostomi</taxon>
        <taxon>Actinopterygii</taxon>
        <taxon>Neopterygii</taxon>
        <taxon>Teleostei</taxon>
        <taxon>Neoteleostei</taxon>
        <taxon>Acanthomorphata</taxon>
        <taxon>Ovalentaria</taxon>
        <taxon>Atherinomorphae</taxon>
        <taxon>Cyprinodontiformes</taxon>
        <taxon>Goodeidae</taxon>
        <taxon>Ameca</taxon>
    </lineage>
</organism>
<evidence type="ECO:0000313" key="2">
    <source>
        <dbReference type="Proteomes" id="UP001469553"/>
    </source>
</evidence>
<dbReference type="Proteomes" id="UP001469553">
    <property type="component" value="Unassembled WGS sequence"/>
</dbReference>
<proteinExistence type="predicted"/>
<gene>
    <name evidence="1" type="ORF">AMECASPLE_037999</name>
</gene>
<protein>
    <submittedName>
        <fullName evidence="1">Uncharacterized protein</fullName>
    </submittedName>
</protein>
<name>A0ABV0XX15_9TELE</name>